<reference evidence="3" key="1">
    <citation type="journal article" date="2015" name="BMC Genomics">
        <title>Genome mining reveals unlocked bioactive potential of marine Gram-negative bacteria.</title>
        <authorList>
            <person name="Machado H."/>
            <person name="Sonnenschein E.C."/>
            <person name="Melchiorsen J."/>
            <person name="Gram L."/>
        </authorList>
    </citation>
    <scope>NUCLEOTIDE SEQUENCE</scope>
    <source>
        <strain evidence="3">S2052</strain>
    </source>
</reference>
<accession>A0A837GBV8</accession>
<gene>
    <name evidence="3" type="ORF">TW71_00550</name>
</gene>
<proteinExistence type="predicted"/>
<protein>
    <submittedName>
        <fullName evidence="3">Uncharacterized protein</fullName>
    </submittedName>
</protein>
<evidence type="ECO:0000256" key="2">
    <source>
        <dbReference type="SAM" id="MobiDB-lite"/>
    </source>
</evidence>
<dbReference type="AlphaFoldDB" id="A0A837GBV8"/>
<evidence type="ECO:0000313" key="3">
    <source>
        <dbReference type="EMBL" id="KJY77554.1"/>
    </source>
</evidence>
<dbReference type="RefSeq" id="WP_045984622.1">
    <property type="nucleotide sequence ID" value="NZ_CP063051.1"/>
</dbReference>
<name>A0A837GBV8_9VIBR</name>
<evidence type="ECO:0000256" key="1">
    <source>
        <dbReference type="SAM" id="Coils"/>
    </source>
</evidence>
<feature type="coiled-coil region" evidence="1">
    <location>
        <begin position="11"/>
        <end position="41"/>
    </location>
</feature>
<keyword evidence="1" id="KW-0175">Coiled coil</keyword>
<dbReference type="EMBL" id="JXXR01000001">
    <property type="protein sequence ID" value="KJY77554.1"/>
    <property type="molecule type" value="Genomic_DNA"/>
</dbReference>
<feature type="region of interest" description="Disordered" evidence="2">
    <location>
        <begin position="84"/>
        <end position="114"/>
    </location>
</feature>
<feature type="compositionally biased region" description="Basic residues" evidence="2">
    <location>
        <begin position="104"/>
        <end position="114"/>
    </location>
</feature>
<sequence length="114" mass="13213">MDTFNDIKSVMDDLNSRRSMLAEQMKEFEQLQSEIQALVEKSAHDPDARRKLEKLNQAFPEGFQNSQQAIMSKVTQLESNFKSLEEGFKTMGDPEDQQPESSPKPKKRVLKKYM</sequence>
<organism evidence="3">
    <name type="scientific">Vibrio coralliilyticus</name>
    <dbReference type="NCBI Taxonomy" id="190893"/>
    <lineage>
        <taxon>Bacteria</taxon>
        <taxon>Pseudomonadati</taxon>
        <taxon>Pseudomonadota</taxon>
        <taxon>Gammaproteobacteria</taxon>
        <taxon>Vibrionales</taxon>
        <taxon>Vibrionaceae</taxon>
        <taxon>Vibrio</taxon>
    </lineage>
</organism>
<comment type="caution">
    <text evidence="3">The sequence shown here is derived from an EMBL/GenBank/DDBJ whole genome shotgun (WGS) entry which is preliminary data.</text>
</comment>